<protein>
    <recommendedName>
        <fullName evidence="4">DUF4760 domain-containing protein</fullName>
    </recommendedName>
</protein>
<reference evidence="2 3" key="1">
    <citation type="journal article" date="2020" name="Front. Plant Sci.">
        <title>Isolation of Rhizosphere Bacteria That Improve Quality and Water Stress Tolerance in Greenhouse Ornamentals.</title>
        <authorList>
            <person name="Nordstedt N.P."/>
            <person name="Jones M.L."/>
        </authorList>
    </citation>
    <scope>NUCLEOTIDE SEQUENCE [LARGE SCALE GENOMIC DNA]</scope>
    <source>
        <strain evidence="2 3">C2F7</strain>
    </source>
</reference>
<name>A0AAJ3FWW6_9PSED</name>
<accession>A0AAJ3FWW6</accession>
<proteinExistence type="predicted"/>
<sequence>MRGFRVALLAFVFVMGAAVISYFLSMYIGGGARISSNTQDWGGFGSFIGGILAPAASLLAGYMVYKSFTATAYQQKLSLARETLSRLDVELEKRLEAPFNNSCFGIEYHGRPFRRIVNALSNNEIEATEVSNKMILALLHNIAILTNSVRYYLGLLDGLPTAEKDNQWLGDLEKCYWVEKYSAVCSRMIRIVGDGAFEGKVGEELVRSFKIVLGGWDGR</sequence>
<dbReference type="Proteomes" id="UP000562723">
    <property type="component" value="Unassembled WGS sequence"/>
</dbReference>
<evidence type="ECO:0000313" key="2">
    <source>
        <dbReference type="EMBL" id="NUT82437.1"/>
    </source>
</evidence>
<keyword evidence="1" id="KW-0812">Transmembrane</keyword>
<comment type="caution">
    <text evidence="2">The sequence shown here is derived from an EMBL/GenBank/DDBJ whole genome shotgun (WGS) entry which is preliminary data.</text>
</comment>
<feature type="transmembrane region" description="Helical" evidence="1">
    <location>
        <begin position="7"/>
        <end position="29"/>
    </location>
</feature>
<feature type="transmembrane region" description="Helical" evidence="1">
    <location>
        <begin position="41"/>
        <end position="65"/>
    </location>
</feature>
<dbReference type="EMBL" id="JABFMS010000027">
    <property type="protein sequence ID" value="NUT82437.1"/>
    <property type="molecule type" value="Genomic_DNA"/>
</dbReference>
<gene>
    <name evidence="2" type="ORF">HNO85_15935</name>
</gene>
<dbReference type="RefSeq" id="WP_175360454.1">
    <property type="nucleotide sequence ID" value="NZ_JABFMS010000027.1"/>
</dbReference>
<evidence type="ECO:0000313" key="3">
    <source>
        <dbReference type="Proteomes" id="UP000562723"/>
    </source>
</evidence>
<keyword evidence="1" id="KW-0472">Membrane</keyword>
<dbReference type="AlphaFoldDB" id="A0AAJ3FWW6"/>
<organism evidence="2 3">
    <name type="scientific">Pseudomonas brassicacearum</name>
    <dbReference type="NCBI Taxonomy" id="930166"/>
    <lineage>
        <taxon>Bacteria</taxon>
        <taxon>Pseudomonadati</taxon>
        <taxon>Pseudomonadota</taxon>
        <taxon>Gammaproteobacteria</taxon>
        <taxon>Pseudomonadales</taxon>
        <taxon>Pseudomonadaceae</taxon>
        <taxon>Pseudomonas</taxon>
    </lineage>
</organism>
<evidence type="ECO:0000256" key="1">
    <source>
        <dbReference type="SAM" id="Phobius"/>
    </source>
</evidence>
<keyword evidence="1" id="KW-1133">Transmembrane helix</keyword>
<evidence type="ECO:0008006" key="4">
    <source>
        <dbReference type="Google" id="ProtNLM"/>
    </source>
</evidence>